<accession>A0A6V7NGI1</accession>
<proteinExistence type="predicted"/>
<sequence>MKSGTRVYLKLFALIKSGSTLIWKQQPGPFPEDFRGGRSRSLVYNPSLIRSEAVLRNDRSLCRDNQRQARGNDRPKCADVGASAEMIDPLCLSSVSFARLSLRPTLVLHVCKWSLSAD</sequence>
<evidence type="ECO:0000313" key="1">
    <source>
        <dbReference type="EMBL" id="CAD1817426.1"/>
    </source>
</evidence>
<dbReference type="EMBL" id="LR862129">
    <property type="protein sequence ID" value="CAD1817426.1"/>
    <property type="molecule type" value="Genomic_DNA"/>
</dbReference>
<name>A0A6V7NGI1_ANACO</name>
<gene>
    <name evidence="1" type="ORF">CB5_LOCUS637</name>
</gene>
<dbReference type="AlphaFoldDB" id="A0A6V7NGI1"/>
<reference evidence="1" key="1">
    <citation type="submission" date="2020-07" db="EMBL/GenBank/DDBJ databases">
        <authorList>
            <person name="Lin J."/>
        </authorList>
    </citation>
    <scope>NUCLEOTIDE SEQUENCE</scope>
</reference>
<organism evidence="1">
    <name type="scientific">Ananas comosus var. bracteatus</name>
    <name type="common">red pineapple</name>
    <dbReference type="NCBI Taxonomy" id="296719"/>
    <lineage>
        <taxon>Eukaryota</taxon>
        <taxon>Viridiplantae</taxon>
        <taxon>Streptophyta</taxon>
        <taxon>Embryophyta</taxon>
        <taxon>Tracheophyta</taxon>
        <taxon>Spermatophyta</taxon>
        <taxon>Magnoliopsida</taxon>
        <taxon>Liliopsida</taxon>
        <taxon>Poales</taxon>
        <taxon>Bromeliaceae</taxon>
        <taxon>Bromelioideae</taxon>
        <taxon>Ananas</taxon>
    </lineage>
</organism>
<protein>
    <submittedName>
        <fullName evidence="1">Uncharacterized protein</fullName>
    </submittedName>
</protein>